<evidence type="ECO:0000256" key="3">
    <source>
        <dbReference type="ARBA" id="ARBA00013287"/>
    </source>
</evidence>
<comment type="caution">
    <text evidence="8">The sequence shown here is derived from an EMBL/GenBank/DDBJ whole genome shotgun (WGS) entry which is preliminary data.</text>
</comment>
<feature type="region of interest" description="Disordered" evidence="7">
    <location>
        <begin position="376"/>
        <end position="414"/>
    </location>
</feature>
<evidence type="ECO:0000256" key="5">
    <source>
        <dbReference type="ARBA" id="ARBA00023128"/>
    </source>
</evidence>
<evidence type="ECO:0000256" key="7">
    <source>
        <dbReference type="SAM" id="MobiDB-lite"/>
    </source>
</evidence>
<comment type="subcellular location">
    <subcellularLocation>
        <location evidence="1 6">Mitochondrion</location>
    </subcellularLocation>
</comment>
<feature type="compositionally biased region" description="Polar residues" evidence="7">
    <location>
        <begin position="38"/>
        <end position="58"/>
    </location>
</feature>
<evidence type="ECO:0000256" key="6">
    <source>
        <dbReference type="RuleBase" id="RU363045"/>
    </source>
</evidence>
<sequence length="414" mass="45181">MRALPTSSSWGSRAVCRACRARVAPPLVRRQPIHISEAPSSSTPSFDQDVSAAASSTPGTQPFSAAQWLERSVNCSADARFEVLGSPYSLLSVSLSASQNLYTRRGTLVAVNGKVENAVSSLSILEPFRRAPLGVPFLYQKLSSASPITALISSKSPVTSFAVVHLDGRLDWLVAQRQALLAWTGHALSVKPRVNTKMSLAHWGNSHVTGRGLLALVGKGQIYQVHLKAGEEYVVHPSNVLAYTMTANPPLPYRFKSTSLRFQVPSLTGLFPNTKFFEEMRKTQAFKTLAQFLFTLRTWTRRTIWGDRVRNDPSPRFVQTIDSSCVQLFLQFRGPSTILIQSRAGRLTDSLTTRDVNEIADTPAGAVQEAVNLDLRKESGHGSATTPPAEAEAPKEKVTYAQVGSDGKVKFGEQ</sequence>
<dbReference type="Gene3D" id="3.60.160.10">
    <property type="entry name" value="Mitochondrial biogenesis AIM24"/>
    <property type="match status" value="1"/>
</dbReference>
<organism evidence="8 9">
    <name type="scientific">Neofusicoccum ribis</name>
    <dbReference type="NCBI Taxonomy" id="45134"/>
    <lineage>
        <taxon>Eukaryota</taxon>
        <taxon>Fungi</taxon>
        <taxon>Dikarya</taxon>
        <taxon>Ascomycota</taxon>
        <taxon>Pezizomycotina</taxon>
        <taxon>Dothideomycetes</taxon>
        <taxon>Dothideomycetes incertae sedis</taxon>
        <taxon>Botryosphaeriales</taxon>
        <taxon>Botryosphaeriaceae</taxon>
        <taxon>Neofusicoccum</taxon>
    </lineage>
</organism>
<dbReference type="InterPro" id="IPR016031">
    <property type="entry name" value="Trp_RNA-bd_attenuator-like_dom"/>
</dbReference>
<keyword evidence="4" id="KW-0809">Transit peptide</keyword>
<dbReference type="Proteomes" id="UP001521116">
    <property type="component" value="Unassembled WGS sequence"/>
</dbReference>
<protein>
    <recommendedName>
        <fullName evidence="3 6">Altered inheritance of mitochondria protein 24, mitochondrial</fullName>
    </recommendedName>
</protein>
<evidence type="ECO:0000313" key="8">
    <source>
        <dbReference type="EMBL" id="KAL1618397.1"/>
    </source>
</evidence>
<dbReference type="InterPro" id="IPR002838">
    <property type="entry name" value="AIM24"/>
</dbReference>
<dbReference type="Pfam" id="PF01987">
    <property type="entry name" value="AIM24"/>
    <property type="match status" value="1"/>
</dbReference>
<accession>A0ABR3SFI6</accession>
<evidence type="ECO:0000313" key="9">
    <source>
        <dbReference type="Proteomes" id="UP001521116"/>
    </source>
</evidence>
<dbReference type="EMBL" id="JAJVDC020000208">
    <property type="protein sequence ID" value="KAL1618397.1"/>
    <property type="molecule type" value="Genomic_DNA"/>
</dbReference>
<dbReference type="SUPFAM" id="SSF51219">
    <property type="entry name" value="TRAP-like"/>
    <property type="match status" value="1"/>
</dbReference>
<comment type="similarity">
    <text evidence="2 6">Belongs to the AIM24 family.</text>
</comment>
<dbReference type="PANTHER" id="PTHR36959">
    <property type="entry name" value="ALTERED INHERITANCE OF MITOCHONDRIA PROTEIN 24, MITOCHONDRIAL"/>
    <property type="match status" value="1"/>
</dbReference>
<keyword evidence="9" id="KW-1185">Reference proteome</keyword>
<dbReference type="InterPro" id="IPR036983">
    <property type="entry name" value="AIM24_sf"/>
</dbReference>
<name>A0ABR3SFI6_9PEZI</name>
<feature type="region of interest" description="Disordered" evidence="7">
    <location>
        <begin position="32"/>
        <end position="58"/>
    </location>
</feature>
<evidence type="ECO:0000256" key="4">
    <source>
        <dbReference type="ARBA" id="ARBA00022946"/>
    </source>
</evidence>
<dbReference type="PANTHER" id="PTHR36959:SF2">
    <property type="entry name" value="ALTERED INHERITANCE OF MITOCHONDRIA PROTEIN 24, MITOCHONDRIAL"/>
    <property type="match status" value="1"/>
</dbReference>
<evidence type="ECO:0000256" key="2">
    <source>
        <dbReference type="ARBA" id="ARBA00009322"/>
    </source>
</evidence>
<proteinExistence type="inferred from homology"/>
<evidence type="ECO:0000256" key="1">
    <source>
        <dbReference type="ARBA" id="ARBA00004173"/>
    </source>
</evidence>
<reference evidence="8 9" key="1">
    <citation type="submission" date="2024-02" db="EMBL/GenBank/DDBJ databases">
        <title>De novo assembly and annotation of 12 fungi associated with fruit tree decline syndrome in Ontario, Canada.</title>
        <authorList>
            <person name="Sulman M."/>
            <person name="Ellouze W."/>
            <person name="Ilyukhin E."/>
        </authorList>
    </citation>
    <scope>NUCLEOTIDE SEQUENCE [LARGE SCALE GENOMIC DNA]</scope>
    <source>
        <strain evidence="8 9">M1-105</strain>
    </source>
</reference>
<gene>
    <name evidence="8" type="primary">AIM24</name>
    <name evidence="8" type="ORF">SLS56_010549</name>
</gene>
<keyword evidence="5 6" id="KW-0496">Mitochondrion</keyword>